<feature type="transmembrane region" description="Helical" evidence="1">
    <location>
        <begin position="75"/>
        <end position="95"/>
    </location>
</feature>
<feature type="transmembrane region" description="Helical" evidence="1">
    <location>
        <begin position="25"/>
        <end position="54"/>
    </location>
</feature>
<dbReference type="RefSeq" id="WP_267153059.1">
    <property type="nucleotide sequence ID" value="NZ_JAPMLT010000013.1"/>
</dbReference>
<dbReference type="PANTHER" id="PTHR39177">
    <property type="entry name" value="ABC TRANSPORTER PERMEASE YTRC-RELATED"/>
    <property type="match status" value="1"/>
</dbReference>
<feature type="transmembrane region" description="Helical" evidence="1">
    <location>
        <begin position="157"/>
        <end position="178"/>
    </location>
</feature>
<feature type="transmembrane region" description="Helical" evidence="1">
    <location>
        <begin position="121"/>
        <end position="145"/>
    </location>
</feature>
<accession>A0ABT3X742</accession>
<keyword evidence="1" id="KW-0812">Transmembrane</keyword>
<dbReference type="Pfam" id="PF12679">
    <property type="entry name" value="ABC2_membrane_2"/>
    <property type="match status" value="1"/>
</dbReference>
<gene>
    <name evidence="2" type="ORF">OS242_17835</name>
</gene>
<proteinExistence type="predicted"/>
<keyword evidence="3" id="KW-1185">Reference proteome</keyword>
<evidence type="ECO:0000313" key="3">
    <source>
        <dbReference type="Proteomes" id="UP001208017"/>
    </source>
</evidence>
<feature type="transmembrane region" description="Helical" evidence="1">
    <location>
        <begin position="244"/>
        <end position="265"/>
    </location>
</feature>
<feature type="transmembrane region" description="Helical" evidence="1">
    <location>
        <begin position="285"/>
        <end position="303"/>
    </location>
</feature>
<dbReference type="InterPro" id="IPR053046">
    <property type="entry name" value="ABC-5_transporter"/>
</dbReference>
<dbReference type="Proteomes" id="UP001208017">
    <property type="component" value="Unassembled WGS sequence"/>
</dbReference>
<reference evidence="2 3" key="1">
    <citation type="submission" date="2022-11" db="EMBL/GenBank/DDBJ databases">
        <title>Study of microbial diversity in lake waters.</title>
        <authorList>
            <person name="Zhang J."/>
        </authorList>
    </citation>
    <scope>NUCLEOTIDE SEQUENCE [LARGE SCALE GENOMIC DNA]</scope>
    <source>
        <strain evidence="2 3">DT12</strain>
    </source>
</reference>
<evidence type="ECO:0000313" key="2">
    <source>
        <dbReference type="EMBL" id="MCX7571808.1"/>
    </source>
</evidence>
<feature type="transmembrane region" description="Helical" evidence="1">
    <location>
        <begin position="184"/>
        <end position="203"/>
    </location>
</feature>
<dbReference type="PANTHER" id="PTHR39177:SF1">
    <property type="entry name" value="ABC TRANSPORTER PERMEASE YTRC-RELATED"/>
    <property type="match status" value="1"/>
</dbReference>
<keyword evidence="1" id="KW-1133">Transmembrane helix</keyword>
<evidence type="ECO:0000256" key="1">
    <source>
        <dbReference type="SAM" id="Phobius"/>
    </source>
</evidence>
<feature type="transmembrane region" description="Helical" evidence="1">
    <location>
        <begin position="309"/>
        <end position="330"/>
    </location>
</feature>
<name>A0ABT3X742_9BACL</name>
<dbReference type="EMBL" id="JAPMLT010000013">
    <property type="protein sequence ID" value="MCX7571808.1"/>
    <property type="molecule type" value="Genomic_DNA"/>
</dbReference>
<protein>
    <submittedName>
        <fullName evidence="2">ABC transporter permease subunit</fullName>
    </submittedName>
</protein>
<keyword evidence="1" id="KW-0472">Membrane</keyword>
<sequence length="343" mass="38602">MNSLQNLFPLNRALLWKEWMPFRGWYVAAFVLWSLSVILYPLGLSIYHLFIWWGDRSIVYYWSQDLAQMMEHNEGSSVVLVGMLLTVVLGVLPLASERSPNTMPFLTAMPVSRREVLAAKYLVNAAFLVGSMTVMFLMMVAYLLVFPDVQYQAWKILPFFVLTTSVFLLMYTITFFLATVAGNLLSAILLAVTALYAPWVWFYNSGMSHDIFNGWWTDYAVQAVILPCYNGFGCESYTAVHAPYLSSLGLLAVTIALYVWSVRLFEQNQMEHNGRLLMFTSLTRWLLRFAPVLIGLAAGVGIAGDSHSFLLGVLSFVGIMVGVYAGIGGLQRFLRRAGIRVKS</sequence>
<comment type="caution">
    <text evidence="2">The sequence shown here is derived from an EMBL/GenBank/DDBJ whole genome shotgun (WGS) entry which is preliminary data.</text>
</comment>
<organism evidence="2 3">
    <name type="scientific">Tumebacillus lacus</name>
    <dbReference type="NCBI Taxonomy" id="2995335"/>
    <lineage>
        <taxon>Bacteria</taxon>
        <taxon>Bacillati</taxon>
        <taxon>Bacillota</taxon>
        <taxon>Bacilli</taxon>
        <taxon>Bacillales</taxon>
        <taxon>Alicyclobacillaceae</taxon>
        <taxon>Tumebacillus</taxon>
    </lineage>
</organism>